<evidence type="ECO:0000256" key="2">
    <source>
        <dbReference type="SAM" id="SignalP"/>
    </source>
</evidence>
<dbReference type="VEuPathDB" id="VectorBase:LLONM1_001496"/>
<name>A0A7G3AL79_LUTLO</name>
<keyword evidence="2" id="KW-0732">Signal</keyword>
<organism evidence="4">
    <name type="scientific">Lutzomyia longipalpis</name>
    <name type="common">Sand fly</name>
    <dbReference type="NCBI Taxonomy" id="7200"/>
    <lineage>
        <taxon>Eukaryota</taxon>
        <taxon>Metazoa</taxon>
        <taxon>Ecdysozoa</taxon>
        <taxon>Arthropoda</taxon>
        <taxon>Hexapoda</taxon>
        <taxon>Insecta</taxon>
        <taxon>Pterygota</taxon>
        <taxon>Neoptera</taxon>
        <taxon>Endopterygota</taxon>
        <taxon>Diptera</taxon>
        <taxon>Nematocera</taxon>
        <taxon>Psychodoidea</taxon>
        <taxon>Psychodidae</taxon>
        <taxon>Lutzomyia</taxon>
        <taxon>Lutzomyia</taxon>
    </lineage>
</organism>
<evidence type="ECO:0000256" key="1">
    <source>
        <dbReference type="SAM" id="MobiDB-lite"/>
    </source>
</evidence>
<feature type="compositionally biased region" description="Low complexity" evidence="1">
    <location>
        <begin position="289"/>
        <end position="312"/>
    </location>
</feature>
<dbReference type="EMBL" id="GITU01004362">
    <property type="protein sequence ID" value="MBC1173065.1"/>
    <property type="molecule type" value="Transcribed_RNA"/>
</dbReference>
<feature type="domain" description="DUF753" evidence="3">
    <location>
        <begin position="197"/>
        <end position="267"/>
    </location>
</feature>
<proteinExistence type="predicted"/>
<feature type="domain" description="DUF753" evidence="3">
    <location>
        <begin position="111"/>
        <end position="187"/>
    </location>
</feature>
<feature type="signal peptide" evidence="2">
    <location>
        <begin position="1"/>
        <end position="21"/>
    </location>
</feature>
<dbReference type="PANTHER" id="PTHR21721">
    <property type="entry name" value="GH09876P-RELATED"/>
    <property type="match status" value="1"/>
</dbReference>
<accession>A0A7G3AL79</accession>
<evidence type="ECO:0000259" key="3">
    <source>
        <dbReference type="Pfam" id="PF05444"/>
    </source>
</evidence>
<dbReference type="Pfam" id="PF05444">
    <property type="entry name" value="DUF753"/>
    <property type="match status" value="2"/>
</dbReference>
<protein>
    <submittedName>
        <fullName evidence="4">Putative secreted protein</fullName>
    </submittedName>
</protein>
<evidence type="ECO:0000313" key="4">
    <source>
        <dbReference type="EMBL" id="MBC1173065.1"/>
    </source>
</evidence>
<feature type="chain" id="PRO_5028843756" evidence="2">
    <location>
        <begin position="22"/>
        <end position="335"/>
    </location>
</feature>
<dbReference type="InterPro" id="IPR008472">
    <property type="entry name" value="DUF753"/>
</dbReference>
<dbReference type="AlphaFoldDB" id="A0A7G3AL79"/>
<feature type="region of interest" description="Disordered" evidence="1">
    <location>
        <begin position="281"/>
        <end position="312"/>
    </location>
</feature>
<sequence>MSFKLLFVLAFTVGTFSVLYANKMSCETCNGLMCLVSSLRGIKEECLGENDYCISAFCNSLIMAKGCASSTKLPQCSSPEELSIYSCDEERCASQRPIARGMGLADVRVTACVQCNQKDSQSCSVNAFTLPPTACSSANGETQCYTKMDNGLISRGCLNQLSQGEQLYCLSEDFGENCAICNVNGCNRDIFPDNRLKCHQCDSATDPTCNIAKSTRTATFCDDYSQEMQCITLIRNDKRVQRMCSKTPFEQCNNGISCKRCNTNGCNNEGITINEISQLDQCPSPTPAPSSTTPTRPTTSTTTQGTTTPASGGSPKIWHLPLIAILGLVLINFSI</sequence>
<reference evidence="4" key="1">
    <citation type="journal article" date="2020" name="BMC">
        <title>Leishmania infection induces a limited differential gene expression in the sand fly midgut.</title>
        <authorList>
            <person name="Coutinho-Abreu I.V."/>
            <person name="Serafim T.D."/>
            <person name="Meneses C."/>
            <person name="Kamhawi S."/>
            <person name="Oliveira F."/>
            <person name="Valenzuela J.G."/>
        </authorList>
    </citation>
    <scope>NUCLEOTIDE SEQUENCE</scope>
    <source>
        <strain evidence="4">Jacobina</strain>
        <tissue evidence="4">Midgut</tissue>
    </source>
</reference>